<dbReference type="RefSeq" id="WP_179913848.1">
    <property type="nucleotide sequence ID" value="NZ_JACBYE010000034.1"/>
</dbReference>
<dbReference type="Proteomes" id="UP000561011">
    <property type="component" value="Unassembled WGS sequence"/>
</dbReference>
<reference evidence="2 3" key="1">
    <citation type="submission" date="2020-07" db="EMBL/GenBank/DDBJ databases">
        <title>MOT database genomes.</title>
        <authorList>
            <person name="Joseph S."/>
            <person name="Aduse-Opoku J."/>
            <person name="Hashim A."/>
            <person name="Wade W."/>
            <person name="Curtis M."/>
        </authorList>
    </citation>
    <scope>NUCLEOTIDE SEQUENCE [LARGE SCALE GENOMIC DNA]</scope>
    <source>
        <strain evidence="2 3">DSM 100099</strain>
    </source>
</reference>
<comment type="caution">
    <text evidence="2">The sequence shown here is derived from an EMBL/GenBank/DDBJ whole genome shotgun (WGS) entry which is preliminary data.</text>
</comment>
<sequence length="91" mass="9195">MVDTGGAAAPRRRRKAPAPDVPLGSLSQPRTAAPGPASCPGCASSSLTRLSVSGSGVPAVFLSCHDCERTGWYAAADGRPLDRDSVLGSDT</sequence>
<feature type="compositionally biased region" description="Low complexity" evidence="1">
    <location>
        <begin position="32"/>
        <end position="41"/>
    </location>
</feature>
<proteinExistence type="predicted"/>
<feature type="region of interest" description="Disordered" evidence="1">
    <location>
        <begin position="1"/>
        <end position="41"/>
    </location>
</feature>
<dbReference type="AlphaFoldDB" id="A0A853EVJ8"/>
<name>A0A853EVJ8_9MICO</name>
<evidence type="ECO:0000256" key="1">
    <source>
        <dbReference type="SAM" id="MobiDB-lite"/>
    </source>
</evidence>
<organism evidence="2 3">
    <name type="scientific">Sanguibacter inulinus</name>
    <dbReference type="NCBI Taxonomy" id="60922"/>
    <lineage>
        <taxon>Bacteria</taxon>
        <taxon>Bacillati</taxon>
        <taxon>Actinomycetota</taxon>
        <taxon>Actinomycetes</taxon>
        <taxon>Micrococcales</taxon>
        <taxon>Sanguibacteraceae</taxon>
        <taxon>Sanguibacter</taxon>
    </lineage>
</organism>
<keyword evidence="3" id="KW-1185">Reference proteome</keyword>
<protein>
    <submittedName>
        <fullName evidence="2">Uncharacterized protein</fullName>
    </submittedName>
</protein>
<gene>
    <name evidence="2" type="ORF">HZZ10_13145</name>
</gene>
<dbReference type="EMBL" id="JACBYE010000034">
    <property type="protein sequence ID" value="NYS94460.1"/>
    <property type="molecule type" value="Genomic_DNA"/>
</dbReference>
<evidence type="ECO:0000313" key="2">
    <source>
        <dbReference type="EMBL" id="NYS94460.1"/>
    </source>
</evidence>
<evidence type="ECO:0000313" key="3">
    <source>
        <dbReference type="Proteomes" id="UP000561011"/>
    </source>
</evidence>
<accession>A0A853EVJ8</accession>